<dbReference type="AlphaFoldDB" id="A0A6H5HRX0"/>
<organism evidence="1 2">
    <name type="scientific">Nesidiocoris tenuis</name>
    <dbReference type="NCBI Taxonomy" id="355587"/>
    <lineage>
        <taxon>Eukaryota</taxon>
        <taxon>Metazoa</taxon>
        <taxon>Ecdysozoa</taxon>
        <taxon>Arthropoda</taxon>
        <taxon>Hexapoda</taxon>
        <taxon>Insecta</taxon>
        <taxon>Pterygota</taxon>
        <taxon>Neoptera</taxon>
        <taxon>Paraneoptera</taxon>
        <taxon>Hemiptera</taxon>
        <taxon>Heteroptera</taxon>
        <taxon>Panheteroptera</taxon>
        <taxon>Cimicomorpha</taxon>
        <taxon>Miridae</taxon>
        <taxon>Dicyphina</taxon>
        <taxon>Nesidiocoris</taxon>
    </lineage>
</organism>
<keyword evidence="2" id="KW-1185">Reference proteome</keyword>
<name>A0A6H5HRX0_9HEMI</name>
<gene>
    <name evidence="1" type="ORF">NTEN_LOCUS23355</name>
</gene>
<evidence type="ECO:0000313" key="1">
    <source>
        <dbReference type="EMBL" id="CAB0019649.1"/>
    </source>
</evidence>
<sequence length="132" mass="15387">MTLGQKTKRWWYAVEKDVNNWYEFSRKFLERFWSEDIQDQVLQNVQNVELVLRDATSVRILLIPGHGSSTMAAASRASCEDHVYRTTAGSERRKSMSPSKSETNFRGIFNRCSSGISSSQRMRPFPWRRGMM</sequence>
<accession>A0A6H5HRX0</accession>
<protein>
    <submittedName>
        <fullName evidence="1">Uncharacterized protein</fullName>
    </submittedName>
</protein>
<dbReference type="EMBL" id="CADCXU010034338">
    <property type="protein sequence ID" value="CAB0019649.1"/>
    <property type="molecule type" value="Genomic_DNA"/>
</dbReference>
<reference evidence="1 2" key="1">
    <citation type="submission" date="2020-02" db="EMBL/GenBank/DDBJ databases">
        <authorList>
            <person name="Ferguson B K."/>
        </authorList>
    </citation>
    <scope>NUCLEOTIDE SEQUENCE [LARGE SCALE GENOMIC DNA]</scope>
</reference>
<evidence type="ECO:0000313" key="2">
    <source>
        <dbReference type="Proteomes" id="UP000479000"/>
    </source>
</evidence>
<dbReference type="Proteomes" id="UP000479000">
    <property type="component" value="Unassembled WGS sequence"/>
</dbReference>
<proteinExistence type="predicted"/>